<dbReference type="EMBL" id="FZOR01000021">
    <property type="protein sequence ID" value="SNT25696.1"/>
    <property type="molecule type" value="Genomic_DNA"/>
</dbReference>
<organism evidence="1 2">
    <name type="scientific">Actinomadura meyerae</name>
    <dbReference type="NCBI Taxonomy" id="240840"/>
    <lineage>
        <taxon>Bacteria</taxon>
        <taxon>Bacillati</taxon>
        <taxon>Actinomycetota</taxon>
        <taxon>Actinomycetes</taxon>
        <taxon>Streptosporangiales</taxon>
        <taxon>Thermomonosporaceae</taxon>
        <taxon>Actinomadura</taxon>
    </lineage>
</organism>
<name>A0A239L522_9ACTN</name>
<sequence length="177" mass="18675">MTATAHAATASDAAGSAPRTPLVIDYWTVAMGEEASCGSCDETLTVLDRAIDTVRPFADQLGIALKITPRTISTWDQALEHQITASPTIRAEGSELCPSHPDGTETRLWIWRGETTNSLQPQAALDFVLQALTACSRQLSDYLAHGGPSPYLRQFLSVSSATAPAATEACGLSAACP</sequence>
<proteinExistence type="predicted"/>
<gene>
    <name evidence="1" type="ORF">SAMN05443665_102124</name>
</gene>
<dbReference type="Pfam" id="PF10865">
    <property type="entry name" value="DUF2703"/>
    <property type="match status" value="1"/>
</dbReference>
<dbReference type="AlphaFoldDB" id="A0A239L522"/>
<accession>A0A239L522</accession>
<evidence type="ECO:0000313" key="2">
    <source>
        <dbReference type="Proteomes" id="UP000198318"/>
    </source>
</evidence>
<reference evidence="1 2" key="1">
    <citation type="submission" date="2017-06" db="EMBL/GenBank/DDBJ databases">
        <authorList>
            <person name="Kim H.J."/>
            <person name="Triplett B.A."/>
        </authorList>
    </citation>
    <scope>NUCLEOTIDE SEQUENCE [LARGE SCALE GENOMIC DNA]</scope>
    <source>
        <strain evidence="1 2">DSM 44715</strain>
    </source>
</reference>
<dbReference type="RefSeq" id="WP_143228078.1">
    <property type="nucleotide sequence ID" value="NZ_FZOR01000021.1"/>
</dbReference>
<protein>
    <recommendedName>
        <fullName evidence="3">DUF2703 domain-containing protein</fullName>
    </recommendedName>
</protein>
<keyword evidence="2" id="KW-1185">Reference proteome</keyword>
<dbReference type="OrthoDB" id="3472322at2"/>
<evidence type="ECO:0008006" key="3">
    <source>
        <dbReference type="Google" id="ProtNLM"/>
    </source>
</evidence>
<dbReference type="Proteomes" id="UP000198318">
    <property type="component" value="Unassembled WGS sequence"/>
</dbReference>
<dbReference type="InterPro" id="IPR021219">
    <property type="entry name" value="DUF2703"/>
</dbReference>
<evidence type="ECO:0000313" key="1">
    <source>
        <dbReference type="EMBL" id="SNT25696.1"/>
    </source>
</evidence>